<keyword evidence="4" id="KW-1185">Reference proteome</keyword>
<dbReference type="PROSITE" id="PS51257">
    <property type="entry name" value="PROKAR_LIPOPROTEIN"/>
    <property type="match status" value="1"/>
</dbReference>
<evidence type="ECO:0000313" key="4">
    <source>
        <dbReference type="Proteomes" id="UP000887222"/>
    </source>
</evidence>
<proteinExistence type="predicted"/>
<feature type="region of interest" description="Disordered" evidence="1">
    <location>
        <begin position="257"/>
        <end position="276"/>
    </location>
</feature>
<evidence type="ECO:0000313" key="3">
    <source>
        <dbReference type="EMBL" id="GIZ52351.1"/>
    </source>
</evidence>
<comment type="caution">
    <text evidence="3">The sequence shown here is derived from an EMBL/GenBank/DDBJ whole genome shotgun (WGS) entry which is preliminary data.</text>
</comment>
<name>A0ABQ4Q578_9BURK</name>
<feature type="chain" id="PRO_5045119251" description="Lipoprotein" evidence="2">
    <location>
        <begin position="32"/>
        <end position="276"/>
    </location>
</feature>
<dbReference type="EMBL" id="BPMK01000009">
    <property type="protein sequence ID" value="GIZ52351.1"/>
    <property type="molecule type" value="Genomic_DNA"/>
</dbReference>
<gene>
    <name evidence="3" type="ORF">NCCP691_23650</name>
</gene>
<sequence>MTVTFRLHASSAAIFILSTIMSALGCTGASAAEDKGRLDERVVGHYVHLVSKQERETSPYGMRDLIDQHRTCVRNNKADGKPYLLEPTGGWPATRSRAEREIYYSRTRTIAFNRVYRYRVKRSNCDLEERSYEKIVLRSAAGSCLARTTEKTAYGQCDVAAHRRMVAPPPNARYPGFRKAGVRDIAGYPCNVYLGTPPIEICIAQPKSDFPIMDAFHDGHLPGLQLQWKDAVHDFKADVVRMNIEFPESVFSIPEGLRQIPMPPVEDDHEDRERKK</sequence>
<evidence type="ECO:0000256" key="2">
    <source>
        <dbReference type="SAM" id="SignalP"/>
    </source>
</evidence>
<dbReference type="Proteomes" id="UP000887222">
    <property type="component" value="Unassembled WGS sequence"/>
</dbReference>
<keyword evidence="2" id="KW-0732">Signal</keyword>
<reference evidence="3 4" key="1">
    <citation type="journal article" date="2022" name="Int. J. Syst. Evol. Microbiol.">
        <title>Noviherbaspirillum aridicola sp. nov., isolated from an arid soil in Pakistan.</title>
        <authorList>
            <person name="Khan I.U."/>
            <person name="Saqib M."/>
            <person name="Amin A."/>
            <person name="Hussain F."/>
            <person name="Li L."/>
            <person name="Liu Y.H."/>
            <person name="Fang B.Z."/>
            <person name="Ahmed I."/>
            <person name="Li W.J."/>
        </authorList>
    </citation>
    <scope>NUCLEOTIDE SEQUENCE [LARGE SCALE GENOMIC DNA]</scope>
    <source>
        <strain evidence="3 4">NCCP-691</strain>
    </source>
</reference>
<accession>A0ABQ4Q578</accession>
<evidence type="ECO:0000256" key="1">
    <source>
        <dbReference type="SAM" id="MobiDB-lite"/>
    </source>
</evidence>
<dbReference type="RefSeq" id="WP_220808583.1">
    <property type="nucleotide sequence ID" value="NZ_BPMK01000009.1"/>
</dbReference>
<evidence type="ECO:0008006" key="5">
    <source>
        <dbReference type="Google" id="ProtNLM"/>
    </source>
</evidence>
<organism evidence="3 4">
    <name type="scientific">Noviherbaspirillum aridicola</name>
    <dbReference type="NCBI Taxonomy" id="2849687"/>
    <lineage>
        <taxon>Bacteria</taxon>
        <taxon>Pseudomonadati</taxon>
        <taxon>Pseudomonadota</taxon>
        <taxon>Betaproteobacteria</taxon>
        <taxon>Burkholderiales</taxon>
        <taxon>Oxalobacteraceae</taxon>
        <taxon>Noviherbaspirillum</taxon>
    </lineage>
</organism>
<feature type="signal peptide" evidence="2">
    <location>
        <begin position="1"/>
        <end position="31"/>
    </location>
</feature>
<protein>
    <recommendedName>
        <fullName evidence="5">Lipoprotein</fullName>
    </recommendedName>
</protein>